<gene>
    <name evidence="1" type="ORF">Q5722_08255</name>
</gene>
<dbReference type="EMBL" id="JAUQTA010000001">
    <property type="protein sequence ID" value="MDO7868358.1"/>
    <property type="molecule type" value="Genomic_DNA"/>
</dbReference>
<name>A0ABT9B111_9ACTN</name>
<keyword evidence="2" id="KW-1185">Reference proteome</keyword>
<proteinExistence type="predicted"/>
<dbReference type="Proteomes" id="UP001233314">
    <property type="component" value="Unassembled WGS sequence"/>
</dbReference>
<evidence type="ECO:0000313" key="1">
    <source>
        <dbReference type="EMBL" id="MDO7868358.1"/>
    </source>
</evidence>
<dbReference type="RefSeq" id="WP_305027732.1">
    <property type="nucleotide sequence ID" value="NZ_JAUQTA010000001.1"/>
</dbReference>
<sequence>MHRAGWVALAGLGCDVDDPDELFARAERALACARAFGDVDLEAKALADGGLARVQAGRIAEGMAMLDEANALWCGPAANRGAATMGVCSFFTACYYAADFERAGWWVDDLRRVGILGQGSLGPTFITGHCESVQATALIELGRWSEADALLTRSLHTFETATGAAAWHPAIALADLRTREGRLAEAETLLLGKDAHLQALLPTARLHLARGDAGLAAATARRGLRLVGADRLRGTDLLSIVVEAEVAAGDLLAAADACREMADRGLGLGEPALAARATRANALVLAAGGQPADAISLVENTVDALEARLAVQRLMLTLDLITLHERAGNRAAADVEARRARSMLTGLDITLPPTARSLLDRYAELTGAPPPEAARLYRDGDTWLAASAGVVVRLRTTKGVRYLAELLGAPGCEKHALDLVDRVEGVAEGLDRRRLGSAGEVADVAARSAYRSRVEALRTAIGDALAAGEDDRAATLEDECAALTTELLTAFGLGGRGRLVASAAERARLNVTRAVRTTIERIGEALPEAGRVLDQRIRTGLYCAFEPDPGDAVRWSVHS</sequence>
<evidence type="ECO:0008006" key="3">
    <source>
        <dbReference type="Google" id="ProtNLM"/>
    </source>
</evidence>
<reference evidence="1 2" key="1">
    <citation type="submission" date="2023-07" db="EMBL/GenBank/DDBJ databases">
        <title>Nocardioides sp. nov WY-20 isolated from soil.</title>
        <authorList>
            <person name="Liu B."/>
            <person name="Wan Y."/>
        </authorList>
    </citation>
    <scope>NUCLEOTIDE SEQUENCE [LARGE SCALE GENOMIC DNA]</scope>
    <source>
        <strain evidence="1 2">WY-20</strain>
    </source>
</reference>
<evidence type="ECO:0000313" key="2">
    <source>
        <dbReference type="Proteomes" id="UP001233314"/>
    </source>
</evidence>
<comment type="caution">
    <text evidence="1">The sequence shown here is derived from an EMBL/GenBank/DDBJ whole genome shotgun (WGS) entry which is preliminary data.</text>
</comment>
<accession>A0ABT9B111</accession>
<protein>
    <recommendedName>
        <fullName evidence="3">MalT-like TPR region domain-containing protein</fullName>
    </recommendedName>
</protein>
<organism evidence="1 2">
    <name type="scientific">Nocardioides jiangxiensis</name>
    <dbReference type="NCBI Taxonomy" id="3064524"/>
    <lineage>
        <taxon>Bacteria</taxon>
        <taxon>Bacillati</taxon>
        <taxon>Actinomycetota</taxon>
        <taxon>Actinomycetes</taxon>
        <taxon>Propionibacteriales</taxon>
        <taxon>Nocardioidaceae</taxon>
        <taxon>Nocardioides</taxon>
    </lineage>
</organism>